<evidence type="ECO:0000313" key="7">
    <source>
        <dbReference type="EMBL" id="WMT12807.1"/>
    </source>
</evidence>
<dbReference type="GO" id="GO:0005737">
    <property type="term" value="C:cytoplasm"/>
    <property type="evidence" value="ECO:0007669"/>
    <property type="project" value="TreeGrafter"/>
</dbReference>
<dbReference type="Gene3D" id="1.20.5.460">
    <property type="entry name" value="Single helix bin"/>
    <property type="match status" value="1"/>
</dbReference>
<dbReference type="PROSITE" id="PS50076">
    <property type="entry name" value="DNAJ_2"/>
    <property type="match status" value="1"/>
</dbReference>
<keyword evidence="3" id="KW-0143">Chaperone</keyword>
<evidence type="ECO:0000313" key="5">
    <source>
        <dbReference type="EMBL" id="QKJ58725.1"/>
    </source>
</evidence>
<dbReference type="CDD" id="cd06257">
    <property type="entry name" value="DnaJ"/>
    <property type="match status" value="1"/>
</dbReference>
<dbReference type="KEGG" id="sfw:WN53_23505"/>
<dbReference type="GO" id="GO:0051082">
    <property type="term" value="F:unfolded protein binding"/>
    <property type="evidence" value="ECO:0007669"/>
    <property type="project" value="InterPro"/>
</dbReference>
<gene>
    <name evidence="6" type="primary">cbpA</name>
    <name evidence="5" type="ORF">G9399_10575</name>
    <name evidence="6" type="ORF">NCTC13193_03520</name>
    <name evidence="7" type="ORF">RFB13_16280</name>
</gene>
<evidence type="ECO:0000256" key="2">
    <source>
        <dbReference type="ARBA" id="ARBA00023125"/>
    </source>
</evidence>
<dbReference type="EMBL" id="LR134492">
    <property type="protein sequence ID" value="VEI71961.1"/>
    <property type="molecule type" value="Genomic_DNA"/>
</dbReference>
<sequence>MEIKDYYAILEVKPSDDIKAIKTAYRRLARKYHPDVSTEPDAETRFKEVAEAYEVLKDSERRAEYDQMRLHRNEPNFGRQTRREEYGGAEDFSDIFSSMFGQRARGRQQGQPRAARGQDVEIGVALFLEETLTEQTRTLSYKVPVYNAFGQTEKEIAKTLNVKIPAGVADGERIRVKGQGVPGMAGGANGDLYLIIQLAPHPLFEVIGHDLEIVLPLAPWEAALGTKVSVPTLADNILLTIPAGSQTGQRLRVKGKGLVSKKETGNLYAVIKIVMPAKPDADSAALWQRLAEANQAFDPRTQWSKA</sequence>
<dbReference type="Pfam" id="PF01556">
    <property type="entry name" value="DnaJ_C"/>
    <property type="match status" value="1"/>
</dbReference>
<evidence type="ECO:0000256" key="1">
    <source>
        <dbReference type="ARBA" id="ARBA00022490"/>
    </source>
</evidence>
<reference evidence="6 8" key="1">
    <citation type="submission" date="2018-12" db="EMBL/GenBank/DDBJ databases">
        <authorList>
            <consortium name="Pathogen Informatics"/>
        </authorList>
    </citation>
    <scope>NUCLEOTIDE SEQUENCE [LARGE SCALE GENOMIC DNA]</scope>
    <source>
        <strain evidence="6 8">NCTC13193</strain>
    </source>
</reference>
<dbReference type="GO" id="GO:0042026">
    <property type="term" value="P:protein refolding"/>
    <property type="evidence" value="ECO:0007669"/>
    <property type="project" value="TreeGrafter"/>
</dbReference>
<evidence type="ECO:0000313" key="8">
    <source>
        <dbReference type="Proteomes" id="UP000270487"/>
    </source>
</evidence>
<dbReference type="PANTHER" id="PTHR43096:SF52">
    <property type="entry name" value="DNAJ HOMOLOG 1, MITOCHONDRIAL-RELATED"/>
    <property type="match status" value="1"/>
</dbReference>
<dbReference type="InterPro" id="IPR002939">
    <property type="entry name" value="DnaJ_C"/>
</dbReference>
<evidence type="ECO:0000313" key="6">
    <source>
        <dbReference type="EMBL" id="VEI71961.1"/>
    </source>
</evidence>
<dbReference type="Proteomes" id="UP000503464">
    <property type="component" value="Chromosome"/>
</dbReference>
<feature type="domain" description="J" evidence="4">
    <location>
        <begin position="5"/>
        <end position="69"/>
    </location>
</feature>
<dbReference type="InterPro" id="IPR036869">
    <property type="entry name" value="J_dom_sf"/>
</dbReference>
<protein>
    <submittedName>
        <fullName evidence="6">Curved DNA-binding protein</fullName>
    </submittedName>
</protein>
<dbReference type="FunFam" id="2.60.260.20:FF:000008">
    <property type="entry name" value="Curved DNA-binding protein"/>
    <property type="match status" value="1"/>
</dbReference>
<dbReference type="RefSeq" id="WP_021805649.1">
    <property type="nucleotide sequence ID" value="NZ_CAMISF010000016.1"/>
</dbReference>
<evidence type="ECO:0000313" key="9">
    <source>
        <dbReference type="Proteomes" id="UP000503464"/>
    </source>
</evidence>
<dbReference type="PANTHER" id="PTHR43096">
    <property type="entry name" value="DNAJ HOMOLOG 1, MITOCHONDRIAL-RELATED"/>
    <property type="match status" value="1"/>
</dbReference>
<dbReference type="GeneID" id="30323150"/>
<dbReference type="AlphaFoldDB" id="A0A0F7D346"/>
<dbReference type="Proteomes" id="UP001235341">
    <property type="component" value="Chromosome"/>
</dbReference>
<dbReference type="InterPro" id="IPR018253">
    <property type="entry name" value="DnaJ_domain_CS"/>
</dbReference>
<dbReference type="GO" id="GO:0003677">
    <property type="term" value="F:DNA binding"/>
    <property type="evidence" value="ECO:0007669"/>
    <property type="project" value="UniProtKB-KW"/>
</dbReference>
<dbReference type="Gene3D" id="1.10.287.110">
    <property type="entry name" value="DnaJ domain"/>
    <property type="match status" value="1"/>
</dbReference>
<reference evidence="5" key="3">
    <citation type="submission" date="2022-06" db="EMBL/GenBank/DDBJ databases">
        <title>Genome sequences of seven Enterobacteriaceae strains isolated from Canadian wastewater treatment facilities.</title>
        <authorList>
            <person name="Huang H."/>
            <person name="Chmara J.T."/>
            <person name="Duceppe M.-O."/>
        </authorList>
    </citation>
    <scope>NUCLEOTIDE SEQUENCE</scope>
    <source>
        <strain evidence="5">HH13</strain>
    </source>
</reference>
<keyword evidence="2 6" id="KW-0238">DNA-binding</keyword>
<reference evidence="7 10" key="4">
    <citation type="submission" date="2023-08" db="EMBL/GenBank/DDBJ databases">
        <title>Complete Genome and Methylome dissection of Serratia fonticola NEB369.</title>
        <authorList>
            <person name="Fomenkov A."/>
            <person name="Roberts R.D."/>
        </authorList>
    </citation>
    <scope>NUCLEOTIDE SEQUENCE [LARGE SCALE GENOMIC DNA]</scope>
    <source>
        <strain evidence="7 10">NEB369</strain>
    </source>
</reference>
<dbReference type="STRING" id="47917.AV650_19255"/>
<dbReference type="SUPFAM" id="SSF46565">
    <property type="entry name" value="Chaperone J-domain"/>
    <property type="match status" value="1"/>
</dbReference>
<organism evidence="6 8">
    <name type="scientific">Serratia fonticola</name>
    <dbReference type="NCBI Taxonomy" id="47917"/>
    <lineage>
        <taxon>Bacteria</taxon>
        <taxon>Pseudomonadati</taxon>
        <taxon>Pseudomonadota</taxon>
        <taxon>Gammaproteobacteria</taxon>
        <taxon>Enterobacterales</taxon>
        <taxon>Yersiniaceae</taxon>
        <taxon>Serratia</taxon>
    </lineage>
</organism>
<dbReference type="PROSITE" id="PS00636">
    <property type="entry name" value="DNAJ_1"/>
    <property type="match status" value="1"/>
</dbReference>
<proteinExistence type="predicted"/>
<dbReference type="InterPro" id="IPR001623">
    <property type="entry name" value="DnaJ_domain"/>
</dbReference>
<dbReference type="Pfam" id="PF00226">
    <property type="entry name" value="DnaJ"/>
    <property type="match status" value="1"/>
</dbReference>
<dbReference type="EMBL" id="CP133586">
    <property type="protein sequence ID" value="WMT12807.1"/>
    <property type="molecule type" value="Genomic_DNA"/>
</dbReference>
<dbReference type="NCBIfam" id="NF007618">
    <property type="entry name" value="PRK10266.1"/>
    <property type="match status" value="1"/>
</dbReference>
<dbReference type="PRINTS" id="PR00625">
    <property type="entry name" value="JDOMAIN"/>
</dbReference>
<dbReference type="InterPro" id="IPR008971">
    <property type="entry name" value="HSP40/DnaJ_pept-bd"/>
</dbReference>
<dbReference type="EMBL" id="CP054160">
    <property type="protein sequence ID" value="QKJ58725.1"/>
    <property type="molecule type" value="Genomic_DNA"/>
</dbReference>
<accession>A0A0F7D346</accession>
<dbReference type="CDD" id="cd10747">
    <property type="entry name" value="DnaJ_C"/>
    <property type="match status" value="1"/>
</dbReference>
<name>A0A0F7D346_SERFO</name>
<dbReference type="SUPFAM" id="SSF49493">
    <property type="entry name" value="HSP40/DnaJ peptide-binding domain"/>
    <property type="match status" value="2"/>
</dbReference>
<dbReference type="SMART" id="SM00271">
    <property type="entry name" value="DnaJ"/>
    <property type="match status" value="1"/>
</dbReference>
<dbReference type="Gene3D" id="2.60.260.20">
    <property type="entry name" value="Urease metallochaperone UreE, N-terminal domain"/>
    <property type="match status" value="2"/>
</dbReference>
<reference evidence="9" key="2">
    <citation type="submission" date="2020-03" db="EMBL/GenBank/DDBJ databases">
        <title>Genome sequences of seven Enterobacteriaceae strains isolated from Canadian wastewater treatment facilities.</title>
        <authorList>
            <person name="Huang H."/>
            <person name="Chmara J.T."/>
            <person name="Duceppe M.-O."/>
        </authorList>
    </citation>
    <scope>NUCLEOTIDE SEQUENCE [LARGE SCALE GENOMIC DNA]</scope>
    <source>
        <strain evidence="9">Biosolid 3</strain>
    </source>
</reference>
<evidence type="ECO:0000313" key="10">
    <source>
        <dbReference type="Proteomes" id="UP001235341"/>
    </source>
</evidence>
<dbReference type="Proteomes" id="UP000270487">
    <property type="component" value="Chromosome"/>
</dbReference>
<evidence type="ECO:0000256" key="3">
    <source>
        <dbReference type="ARBA" id="ARBA00023186"/>
    </source>
</evidence>
<keyword evidence="10" id="KW-1185">Reference proteome</keyword>
<evidence type="ECO:0000259" key="4">
    <source>
        <dbReference type="PROSITE" id="PS50076"/>
    </source>
</evidence>
<keyword evidence="1" id="KW-0963">Cytoplasm</keyword>